<dbReference type="Proteomes" id="UP000053555">
    <property type="component" value="Unassembled WGS sequence"/>
</dbReference>
<keyword evidence="1" id="KW-0479">Metal-binding</keyword>
<feature type="non-terminal residue" evidence="4">
    <location>
        <position position="444"/>
    </location>
</feature>
<evidence type="ECO:0000256" key="1">
    <source>
        <dbReference type="PROSITE-ProRule" id="PRU00047"/>
    </source>
</evidence>
<dbReference type="InterPro" id="IPR054722">
    <property type="entry name" value="PolX-like_BBD"/>
</dbReference>
<gene>
    <name evidence="4" type="ORF">glysoja_034119</name>
</gene>
<proteinExistence type="predicted"/>
<accession>A0A0B2PG41</accession>
<reference evidence="4" key="1">
    <citation type="submission" date="2014-07" db="EMBL/GenBank/DDBJ databases">
        <title>Identification of a novel salt tolerance gene in wild soybean by whole-genome sequencing.</title>
        <authorList>
            <person name="Lam H.-M."/>
            <person name="Qi X."/>
            <person name="Li M.-W."/>
            <person name="Liu X."/>
            <person name="Xie M."/>
            <person name="Ni M."/>
            <person name="Xu X."/>
        </authorList>
    </citation>
    <scope>NUCLEOTIDE SEQUENCE [LARGE SCALE GENOMIC DNA]</scope>
    <source>
        <tissue evidence="4">Root</tissue>
    </source>
</reference>
<dbReference type="EC" id="3.1.13.-" evidence="4"/>
<dbReference type="Pfam" id="PF22936">
    <property type="entry name" value="Pol_BBD"/>
    <property type="match status" value="1"/>
</dbReference>
<organism evidence="4">
    <name type="scientific">Glycine soja</name>
    <name type="common">Wild soybean</name>
    <dbReference type="NCBI Taxonomy" id="3848"/>
    <lineage>
        <taxon>Eukaryota</taxon>
        <taxon>Viridiplantae</taxon>
        <taxon>Streptophyta</taxon>
        <taxon>Embryophyta</taxon>
        <taxon>Tracheophyta</taxon>
        <taxon>Spermatophyta</taxon>
        <taxon>Magnoliopsida</taxon>
        <taxon>eudicotyledons</taxon>
        <taxon>Gunneridae</taxon>
        <taxon>Pentapetalae</taxon>
        <taxon>rosids</taxon>
        <taxon>fabids</taxon>
        <taxon>Fabales</taxon>
        <taxon>Fabaceae</taxon>
        <taxon>Papilionoideae</taxon>
        <taxon>50 kb inversion clade</taxon>
        <taxon>NPAAA clade</taxon>
        <taxon>indigoferoid/millettioid clade</taxon>
        <taxon>Phaseoleae</taxon>
        <taxon>Glycine</taxon>
        <taxon>Glycine subgen. Soja</taxon>
    </lineage>
</organism>
<protein>
    <submittedName>
        <fullName evidence="4">Retrovirus-related Pol polyprotein from transposon TNT 1-94</fullName>
        <ecNumber evidence="4">3.1.13.-</ecNumber>
    </submittedName>
</protein>
<dbReference type="PANTHER" id="PTHR35317:SF23">
    <property type="entry name" value="OS04G0629600 PROTEIN"/>
    <property type="match status" value="1"/>
</dbReference>
<dbReference type="Pfam" id="PF14223">
    <property type="entry name" value="Retrotran_gag_2"/>
    <property type="match status" value="1"/>
</dbReference>
<feature type="non-terminal residue" evidence="4">
    <location>
        <position position="1"/>
    </location>
</feature>
<dbReference type="SMART" id="SM00343">
    <property type="entry name" value="ZnF_C2HC"/>
    <property type="match status" value="1"/>
</dbReference>
<keyword evidence="4" id="KW-0378">Hydrolase</keyword>
<sequence length="444" mass="50568">LHQCVNQAIFEKIARSETSKAAWDVLASSYAGDQKLKKVRLQTLRRQYELLGMEESETIATYFTRVQTMTNQMQSCGETLSDEKIVEKILRSVHSRFDHVTVAIEESKDLSTLKLEELQGSLEAHEQRMNERKSVKPSTEQALMAESGNRSRDSQGGRGRSRNNYRGGKGRGNNCNSNSGRRNSSNNYNSEQKNNSSENYRRRGGRGGRGRGGRGGRKTDKSHIQCYNCEKYGHFADECYSNPSHTDARLAQEEDEKEEILLMAVEEEIGDDGVEEVRKEKVDIEEVLYMVTVKDESDHGDNWFLDTGCSTHMSGKKGLFVEIDFTVKSRVRFADDRTMKVEGVGKVMIKKRDGSKCFISGVLYVPGMKSNLLSIGQLLEKGYKMVLEDCAMKVYDNERRLLIKANLSKNRTFKAELDVLVQQCLASTIDKEEWLWHFRYGHLN</sequence>
<evidence type="ECO:0000313" key="4">
    <source>
        <dbReference type="EMBL" id="KHN08311.1"/>
    </source>
</evidence>
<dbReference type="GO" id="GO:0008270">
    <property type="term" value="F:zinc ion binding"/>
    <property type="evidence" value="ECO:0007669"/>
    <property type="project" value="UniProtKB-KW"/>
</dbReference>
<dbReference type="AlphaFoldDB" id="A0A0B2PG41"/>
<evidence type="ECO:0000259" key="3">
    <source>
        <dbReference type="PROSITE" id="PS50158"/>
    </source>
</evidence>
<evidence type="ECO:0000256" key="2">
    <source>
        <dbReference type="SAM" id="MobiDB-lite"/>
    </source>
</evidence>
<dbReference type="InterPro" id="IPR001878">
    <property type="entry name" value="Znf_CCHC"/>
</dbReference>
<dbReference type="GO" id="GO:0016787">
    <property type="term" value="F:hydrolase activity"/>
    <property type="evidence" value="ECO:0007669"/>
    <property type="project" value="UniProtKB-KW"/>
</dbReference>
<dbReference type="EMBL" id="KN666121">
    <property type="protein sequence ID" value="KHN08311.1"/>
    <property type="molecule type" value="Genomic_DNA"/>
</dbReference>
<dbReference type="Gene3D" id="4.10.60.10">
    <property type="entry name" value="Zinc finger, CCHC-type"/>
    <property type="match status" value="1"/>
</dbReference>
<feature type="compositionally biased region" description="Basic and acidic residues" evidence="2">
    <location>
        <begin position="122"/>
        <end position="134"/>
    </location>
</feature>
<dbReference type="GO" id="GO:0003676">
    <property type="term" value="F:nucleic acid binding"/>
    <property type="evidence" value="ECO:0007669"/>
    <property type="project" value="InterPro"/>
</dbReference>
<feature type="compositionally biased region" description="Low complexity" evidence="2">
    <location>
        <begin position="162"/>
        <end position="190"/>
    </location>
</feature>
<name>A0A0B2PG41_GLYSO</name>
<feature type="compositionally biased region" description="Basic residues" evidence="2">
    <location>
        <begin position="202"/>
        <end position="216"/>
    </location>
</feature>
<dbReference type="Pfam" id="PF00098">
    <property type="entry name" value="zf-CCHC"/>
    <property type="match status" value="1"/>
</dbReference>
<dbReference type="PROSITE" id="PS50158">
    <property type="entry name" value="ZF_CCHC"/>
    <property type="match status" value="1"/>
</dbReference>
<keyword evidence="1" id="KW-0863">Zinc-finger</keyword>
<dbReference type="SUPFAM" id="SSF57756">
    <property type="entry name" value="Retrovirus zinc finger-like domains"/>
    <property type="match status" value="1"/>
</dbReference>
<feature type="region of interest" description="Disordered" evidence="2">
    <location>
        <begin position="122"/>
        <end position="221"/>
    </location>
</feature>
<keyword evidence="1" id="KW-0862">Zinc</keyword>
<dbReference type="InterPro" id="IPR036875">
    <property type="entry name" value="Znf_CCHC_sf"/>
</dbReference>
<dbReference type="PANTHER" id="PTHR35317">
    <property type="entry name" value="OS04G0629600 PROTEIN"/>
    <property type="match status" value="1"/>
</dbReference>
<feature type="domain" description="CCHC-type" evidence="3">
    <location>
        <begin position="226"/>
        <end position="239"/>
    </location>
</feature>